<dbReference type="GeneID" id="20822772"/>
<protein>
    <submittedName>
        <fullName evidence="2">Uncharacterized protein</fullName>
    </submittedName>
</protein>
<organism evidence="2 3">
    <name type="scientific">Neurospora tetrasperma (strain FGSC 2508 / ATCC MYA-4615 / P0657)</name>
    <dbReference type="NCBI Taxonomy" id="510951"/>
    <lineage>
        <taxon>Eukaryota</taxon>
        <taxon>Fungi</taxon>
        <taxon>Dikarya</taxon>
        <taxon>Ascomycota</taxon>
        <taxon>Pezizomycotina</taxon>
        <taxon>Sordariomycetes</taxon>
        <taxon>Sordariomycetidae</taxon>
        <taxon>Sordariales</taxon>
        <taxon>Sordariaceae</taxon>
        <taxon>Neurospora</taxon>
    </lineage>
</organism>
<dbReference type="Proteomes" id="UP000008065">
    <property type="component" value="Unassembled WGS sequence"/>
</dbReference>
<evidence type="ECO:0000313" key="3">
    <source>
        <dbReference type="Proteomes" id="UP000008065"/>
    </source>
</evidence>
<name>F8N201_NEUT8</name>
<proteinExistence type="predicted"/>
<evidence type="ECO:0000313" key="2">
    <source>
        <dbReference type="EMBL" id="EGO53225.1"/>
    </source>
</evidence>
<accession>F8N201</accession>
<reference evidence="3" key="1">
    <citation type="journal article" date="2011" name="Genetics">
        <title>Massive changes in genome architecture accompany the transition to self-fertility in the filamentous fungus Neurospora tetrasperma.</title>
        <authorList>
            <person name="Ellison C.E."/>
            <person name="Stajich J.E."/>
            <person name="Jacobson D.J."/>
            <person name="Natvig D.O."/>
            <person name="Lapidus A."/>
            <person name="Foster B."/>
            <person name="Aerts A."/>
            <person name="Riley R."/>
            <person name="Lindquist E.A."/>
            <person name="Grigoriev I.V."/>
            <person name="Taylor J.W."/>
        </authorList>
    </citation>
    <scope>NUCLEOTIDE SEQUENCE [LARGE SCALE GENOMIC DNA]</scope>
    <source>
        <strain evidence="3">FGSC 2508 / P0657</strain>
    </source>
</reference>
<sequence>MTTTSTAIIKNTYRNGDGHRIFRCCSARLTRKKQRPETTTASARQSLCDHSRFFFVLCMHNPSHQGPLVSAYPDPQQGGDVSHLRSGGGKSKTSTAQPTRTEFLMGQVVFGPIEEQLTGKPWPPTRSPRLPGLVFAETEQFRYSHRLYTSTRVLVAFADASSIVF</sequence>
<dbReference type="RefSeq" id="XP_009856843.1">
    <property type="nucleotide sequence ID" value="XM_009858541.1"/>
</dbReference>
<keyword evidence="3" id="KW-1185">Reference proteome</keyword>
<feature type="region of interest" description="Disordered" evidence="1">
    <location>
        <begin position="71"/>
        <end position="96"/>
    </location>
</feature>
<dbReference type="VEuPathDB" id="FungiDB:NEUTE1DRAFT_115070"/>
<dbReference type="EMBL" id="GL891382">
    <property type="protein sequence ID" value="EGO53225.1"/>
    <property type="molecule type" value="Genomic_DNA"/>
</dbReference>
<dbReference type="KEGG" id="nte:NEUTE1DRAFT115070"/>
<evidence type="ECO:0000256" key="1">
    <source>
        <dbReference type="SAM" id="MobiDB-lite"/>
    </source>
</evidence>
<dbReference type="AlphaFoldDB" id="F8N201"/>
<gene>
    <name evidence="2" type="ORF">NEUTE1DRAFT_115070</name>
</gene>
<dbReference type="HOGENOM" id="CLU_1611253_0_0_1"/>